<dbReference type="GO" id="GO:0033939">
    <property type="term" value="F:xylan alpha-1,2-glucuronosidase activity"/>
    <property type="evidence" value="ECO:0007669"/>
    <property type="project" value="UniProtKB-EC"/>
</dbReference>
<dbReference type="PaxDb" id="665571-STHERM_c13950"/>
<organism evidence="14 15">
    <name type="scientific">Winmispira thermophila (strain ATCC 49972 / DSM 6192 / RI 19.B1)</name>
    <name type="common">Spirochaeta thermophila</name>
    <dbReference type="NCBI Taxonomy" id="665571"/>
    <lineage>
        <taxon>Bacteria</taxon>
        <taxon>Pseudomonadati</taxon>
        <taxon>Spirochaetota</taxon>
        <taxon>Spirochaetia</taxon>
        <taxon>Winmispirales</taxon>
        <taxon>Winmispiraceae</taxon>
        <taxon>Winmispira</taxon>
    </lineage>
</organism>
<dbReference type="GO" id="GO:0005576">
    <property type="term" value="C:extracellular region"/>
    <property type="evidence" value="ECO:0007669"/>
    <property type="project" value="InterPro"/>
</dbReference>
<feature type="active site" description="Proton acceptor" evidence="9">
    <location>
        <position position="394"/>
    </location>
</feature>
<accession>E0RUB4</accession>
<dbReference type="HOGENOM" id="CLU_007125_1_0_12"/>
<dbReference type="InterPro" id="IPR011099">
    <property type="entry name" value="Glyco_hydro_67_C"/>
</dbReference>
<evidence type="ECO:0000256" key="2">
    <source>
        <dbReference type="ARBA" id="ARBA00022651"/>
    </source>
</evidence>
<dbReference type="InterPro" id="IPR037054">
    <property type="entry name" value="A-glucoronidase_C_sf"/>
</dbReference>
<keyword evidence="3 8" id="KW-0378">Hydrolase</keyword>
<dbReference type="EC" id="3.2.1.131" evidence="10"/>
<dbReference type="InterPro" id="IPR005154">
    <property type="entry name" value="Glyco_hydro_67_aGlcAse_N"/>
</dbReference>
<dbReference type="PANTHER" id="PTHR39207">
    <property type="entry name" value="ALPHA-GLUCURONIDASE A"/>
    <property type="match status" value="1"/>
</dbReference>
<dbReference type="eggNOG" id="COG3661">
    <property type="taxonomic scope" value="Bacteria"/>
</dbReference>
<dbReference type="Gene3D" id="3.30.379.10">
    <property type="entry name" value="Chitobiase/beta-hexosaminidase domain 2-like"/>
    <property type="match status" value="1"/>
</dbReference>
<evidence type="ECO:0000313" key="14">
    <source>
        <dbReference type="EMBL" id="ADN02335.1"/>
    </source>
</evidence>
<keyword evidence="6 10" id="KW-0624">Polysaccharide degradation</keyword>
<dbReference type="InterPro" id="IPR011395">
    <property type="entry name" value="Glyco_hydro_67_aGlcAse"/>
</dbReference>
<evidence type="ECO:0000256" key="8">
    <source>
        <dbReference type="PIRNR" id="PIRNR029900"/>
    </source>
</evidence>
<keyword evidence="4 10" id="KW-0119">Carbohydrate metabolism</keyword>
<feature type="active site" description="Proton donor" evidence="9">
    <location>
        <position position="288"/>
    </location>
</feature>
<gene>
    <name evidence="14" type="ordered locus">STHERM_c13950</name>
</gene>
<dbReference type="EMBL" id="CP001698">
    <property type="protein sequence ID" value="ADN02335.1"/>
    <property type="molecule type" value="Genomic_DNA"/>
</dbReference>
<dbReference type="FunFam" id="3.20.20.80:FF:000096">
    <property type="entry name" value="Xylan alpha-1,2-glucuronidase"/>
    <property type="match status" value="1"/>
</dbReference>
<dbReference type="InterPro" id="IPR011100">
    <property type="entry name" value="Glyco_hydro_67_cat"/>
</dbReference>
<dbReference type="InterPro" id="IPR017853">
    <property type="entry name" value="GH"/>
</dbReference>
<evidence type="ECO:0000256" key="10">
    <source>
        <dbReference type="RuleBase" id="RU361198"/>
    </source>
</evidence>
<reference key="1">
    <citation type="submission" date="2009-08" db="EMBL/GenBank/DDBJ databases">
        <title>The genome sequence of Spirochaeta thermophila DSM6192.</title>
        <authorList>
            <person name="Angelov A."/>
            <person name="Mientus M."/>
            <person name="Wittenberg S."/>
            <person name="Lehmann R."/>
            <person name="Liesegang H."/>
            <person name="Daniel R."/>
            <person name="Liebl W."/>
        </authorList>
    </citation>
    <scope>NUCLEOTIDE SEQUENCE</scope>
    <source>
        <strain>DSM 6192</strain>
    </source>
</reference>
<evidence type="ECO:0000256" key="3">
    <source>
        <dbReference type="ARBA" id="ARBA00022801"/>
    </source>
</evidence>
<sequence>MPRYALCWLEYRPCDDRAYKDAVVDRIRTLWIQPGEDVVGFEIRDALSRLFHHVPGEGSTGDAGTLYVGTSDQAPVADRIPAGELEKLGDEGFLLKEVRERKGGSSLVLTSKTRRGLVYGVFYLVSMLQRGIPLEGISLHEEPAFPLRIINHWDNLDGTIERGYAGKSIFFHRNKVVKGLHRIRDYARLLASVGINGVVLNNVNVRNKALRLITEEYLPSVRRIADVFRDYGIRVYLSVNFMSPVYVGGLPSADPFDPSVKKWWAEVVARIYEYVPDFGGFLVKADSEFNPGPHSYGRSQADGANLLAEALAPHGGLLIWRAFVYNIQDWRDRKTDRARAAYDIFSPLDGRFADNVLLQIKNGPMDFQVREPVSPLFGGMERTNQMVEFQITQEYTGQQIDLCYLVPMWKEVLEFDTHARGEGSTVRRVVDGSLFGRPHGGCAGVANVGSDYNWTGHWLAQANLYGYGRLTWNPDLSPEEIAREWCLRTLTRDGEAVERLVDILLASWPVYEKYTTPLGLGWMVNPGHHYGPSPEGYEYSFWGTYHRADNRAIGVDRSSRGTGFTTQYRSPWRELYDDPATCPEELILFFHRLPYTYTLKDGRTLIQYYYDSHFEGAEEVKRLREEWLKLRKHVSPRVFREVLERFDRQVKNAVEWRDVINTYFYRKTGIPDEEGRTLY</sequence>
<dbReference type="PIRSF" id="PIRSF029900">
    <property type="entry name" value="Alpha-glucuronds"/>
    <property type="match status" value="1"/>
</dbReference>
<comment type="subunit">
    <text evidence="10">Homodimer.</text>
</comment>
<name>E0RUB4_WINT6</name>
<dbReference type="Pfam" id="PF07488">
    <property type="entry name" value="Glyco_hydro_67M"/>
    <property type="match status" value="1"/>
</dbReference>
<dbReference type="SUPFAM" id="SSF51445">
    <property type="entry name" value="(Trans)glycosidases"/>
    <property type="match status" value="1"/>
</dbReference>
<feature type="domain" description="Glycosyl hydrolase family 67 catalytic" evidence="13">
    <location>
        <begin position="128"/>
        <end position="454"/>
    </location>
</feature>
<keyword evidence="2 8" id="KW-0858">Xylan degradation</keyword>
<dbReference type="KEGG" id="sta:STHERM_c13950"/>
<evidence type="ECO:0000259" key="12">
    <source>
        <dbReference type="Pfam" id="PF07477"/>
    </source>
</evidence>
<keyword evidence="5 8" id="KW-0326">Glycosidase</keyword>
<dbReference type="AlphaFoldDB" id="E0RUB4"/>
<dbReference type="SUPFAM" id="SSF55545">
    <property type="entry name" value="beta-N-acetylhexosaminidase-like domain"/>
    <property type="match status" value="1"/>
</dbReference>
<dbReference type="PANTHER" id="PTHR39207:SF1">
    <property type="entry name" value="ALPHA-GLUCURONIDASE A"/>
    <property type="match status" value="1"/>
</dbReference>
<comment type="catalytic activity">
    <reaction evidence="7 10">
        <text>Hydrolysis of (1-&gt;2)-alpha-D-(4-O-methyl)glucuronosyl links in the main chain of hardwood xylans.</text>
        <dbReference type="EC" id="3.2.1.131"/>
    </reaction>
</comment>
<dbReference type="CAZy" id="GH67">
    <property type="family name" value="Glycoside Hydrolase Family 67"/>
</dbReference>
<protein>
    <recommendedName>
        <fullName evidence="10">Xylan alpha-1,2-glucuronidase</fullName>
        <ecNumber evidence="10">3.2.1.131</ecNumber>
    </recommendedName>
</protein>
<dbReference type="Proteomes" id="UP000001296">
    <property type="component" value="Chromosome"/>
</dbReference>
<proteinExistence type="inferred from homology"/>
<feature type="domain" description="Glycosyl hydrolase family 67 C-terminal" evidence="12">
    <location>
        <begin position="455"/>
        <end position="676"/>
    </location>
</feature>
<evidence type="ECO:0000256" key="7">
    <source>
        <dbReference type="ARBA" id="ARBA00052795"/>
    </source>
</evidence>
<dbReference type="GO" id="GO:0046559">
    <property type="term" value="F:alpha-glucuronidase activity"/>
    <property type="evidence" value="ECO:0007669"/>
    <property type="project" value="InterPro"/>
</dbReference>
<evidence type="ECO:0000256" key="5">
    <source>
        <dbReference type="ARBA" id="ARBA00023295"/>
    </source>
</evidence>
<reference evidence="14 15" key="2">
    <citation type="journal article" date="2010" name="J. Bacteriol.">
        <title>Genome sequence of the polysaccharide-degrading, thermophilic anaerobe Spirochaeta thermophila DSM 6192.</title>
        <authorList>
            <person name="Angelov A."/>
            <person name="Liebl S."/>
            <person name="Ballschmiter M."/>
            <person name="Bomeke M."/>
            <person name="Lehmann R."/>
            <person name="Liesegang H."/>
            <person name="Daniel R."/>
            <person name="Liebl W."/>
        </authorList>
    </citation>
    <scope>NUCLEOTIDE SEQUENCE [LARGE SCALE GENOMIC DNA]</scope>
    <source>
        <strain evidence="15">ATCC 49972 / DSM 6192 / RI 19.B1</strain>
    </source>
</reference>
<dbReference type="Gene3D" id="3.20.20.80">
    <property type="entry name" value="Glycosidases"/>
    <property type="match status" value="1"/>
</dbReference>
<feature type="active site" description="Proton acceptor" evidence="9">
    <location>
        <position position="366"/>
    </location>
</feature>
<dbReference type="RefSeq" id="WP_013314175.1">
    <property type="nucleotide sequence ID" value="NC_014484.1"/>
</dbReference>
<evidence type="ECO:0000256" key="9">
    <source>
        <dbReference type="PIRSR" id="PIRSR029900-1"/>
    </source>
</evidence>
<evidence type="ECO:0000256" key="1">
    <source>
        <dbReference type="ARBA" id="ARBA00008833"/>
    </source>
</evidence>
<evidence type="ECO:0000259" key="11">
    <source>
        <dbReference type="Pfam" id="PF03648"/>
    </source>
</evidence>
<dbReference type="Pfam" id="PF03648">
    <property type="entry name" value="Glyco_hydro_67N"/>
    <property type="match status" value="1"/>
</dbReference>
<dbReference type="GO" id="GO:2000886">
    <property type="term" value="P:glucuronoxylan catabolic process"/>
    <property type="evidence" value="ECO:0007669"/>
    <property type="project" value="UniProtKB-ARBA"/>
</dbReference>
<evidence type="ECO:0000256" key="6">
    <source>
        <dbReference type="ARBA" id="ARBA00023326"/>
    </source>
</evidence>
<dbReference type="InterPro" id="IPR029018">
    <property type="entry name" value="Hex-like_dom2"/>
</dbReference>
<dbReference type="Pfam" id="PF07477">
    <property type="entry name" value="Glyco_hydro_67C"/>
    <property type="match status" value="1"/>
</dbReference>
<evidence type="ECO:0000259" key="13">
    <source>
        <dbReference type="Pfam" id="PF07488"/>
    </source>
</evidence>
<evidence type="ECO:0000313" key="15">
    <source>
        <dbReference type="Proteomes" id="UP000001296"/>
    </source>
</evidence>
<evidence type="ECO:0000256" key="4">
    <source>
        <dbReference type="ARBA" id="ARBA00023277"/>
    </source>
</evidence>
<dbReference type="Gene3D" id="3.90.1330.10">
    <property type="entry name" value="Alpha-glucuronidase, C-terminal domain"/>
    <property type="match status" value="1"/>
</dbReference>
<feature type="domain" description="Alpha glucuronidase N-terminal" evidence="11">
    <location>
        <begin position="7"/>
        <end position="123"/>
    </location>
</feature>
<comment type="similarity">
    <text evidence="1 8 10">Belongs to the glycosyl hydrolase 67 family.</text>
</comment>